<dbReference type="OrthoDB" id="298610at2759"/>
<evidence type="ECO:0008006" key="4">
    <source>
        <dbReference type="Google" id="ProtNLM"/>
    </source>
</evidence>
<name>A0A8S1LBF9_9CILI</name>
<evidence type="ECO:0000256" key="1">
    <source>
        <dbReference type="SAM" id="Phobius"/>
    </source>
</evidence>
<keyword evidence="3" id="KW-1185">Reference proteome</keyword>
<feature type="transmembrane region" description="Helical" evidence="1">
    <location>
        <begin position="126"/>
        <end position="155"/>
    </location>
</feature>
<keyword evidence="1" id="KW-1133">Transmembrane helix</keyword>
<organism evidence="2 3">
    <name type="scientific">Paramecium sonneborni</name>
    <dbReference type="NCBI Taxonomy" id="65129"/>
    <lineage>
        <taxon>Eukaryota</taxon>
        <taxon>Sar</taxon>
        <taxon>Alveolata</taxon>
        <taxon>Ciliophora</taxon>
        <taxon>Intramacronucleata</taxon>
        <taxon>Oligohymenophorea</taxon>
        <taxon>Peniculida</taxon>
        <taxon>Parameciidae</taxon>
        <taxon>Paramecium</taxon>
    </lineage>
</organism>
<keyword evidence="1" id="KW-0812">Transmembrane</keyword>
<dbReference type="AlphaFoldDB" id="A0A8S1LBF9"/>
<keyword evidence="1" id="KW-0472">Membrane</keyword>
<dbReference type="Proteomes" id="UP000692954">
    <property type="component" value="Unassembled WGS sequence"/>
</dbReference>
<proteinExistence type="predicted"/>
<gene>
    <name evidence="2" type="ORF">PSON_ATCC_30995.1.T0200163</name>
</gene>
<feature type="transmembrane region" description="Helical" evidence="1">
    <location>
        <begin position="161"/>
        <end position="180"/>
    </location>
</feature>
<feature type="transmembrane region" description="Helical" evidence="1">
    <location>
        <begin position="32"/>
        <end position="53"/>
    </location>
</feature>
<sequence>MKYIKKLKLTFENENLEQQYQLVRKNQIQQQVFIFIIVLLFISNLVVIGFHFLNHKNETWYLNIAFGCLSIFLFILIVIMKKNQYLQEAITIANITLGFLELNVDPATTNYLEFYSYGNTFMQLQAALYIVSNFLHASIQVCFHFVLRMAITVIISQRTDYLLIFIGITSSFIILVTIYFKEKNSRKYFIQNLKENYWEKNTSFIIQKPYITINYHKEKLMFNLVKGNKIEQFPGYDNFYCEGCNVRKLLRFYQIDKNLTIEDYLLKKEVNISQKLLITYKKRKYLLKLCNVDIQQIQYLLILDNSNILSKQDENREIQYSNFIGFLKNNKNYNHQYFFNWGAQSLLFLNKKIIKKIELQDLMNKILKVFRIYIYKQISVKIITQNQNTSIFSFYYQTKIFMMQLFEIVSSIQRKDHSQIQMILKRKGCDIIIKIMNIDLQKFKQQFDQNFFLKSLKSLLLHKVEIQEDIYLHFRNYPIKSFAFNL</sequence>
<protein>
    <recommendedName>
        <fullName evidence="4">Transmembrane protein</fullName>
    </recommendedName>
</protein>
<comment type="caution">
    <text evidence="2">The sequence shown here is derived from an EMBL/GenBank/DDBJ whole genome shotgun (WGS) entry which is preliminary data.</text>
</comment>
<accession>A0A8S1LBF9</accession>
<dbReference type="EMBL" id="CAJJDN010000020">
    <property type="protein sequence ID" value="CAD8065350.1"/>
    <property type="molecule type" value="Genomic_DNA"/>
</dbReference>
<reference evidence="2" key="1">
    <citation type="submission" date="2021-01" db="EMBL/GenBank/DDBJ databases">
        <authorList>
            <consortium name="Genoscope - CEA"/>
            <person name="William W."/>
        </authorList>
    </citation>
    <scope>NUCLEOTIDE SEQUENCE</scope>
</reference>
<evidence type="ECO:0000313" key="3">
    <source>
        <dbReference type="Proteomes" id="UP000692954"/>
    </source>
</evidence>
<feature type="transmembrane region" description="Helical" evidence="1">
    <location>
        <begin position="59"/>
        <end position="79"/>
    </location>
</feature>
<evidence type="ECO:0000313" key="2">
    <source>
        <dbReference type="EMBL" id="CAD8065350.1"/>
    </source>
</evidence>